<comment type="subcellular location">
    <subcellularLocation>
        <location evidence="1">Nucleus</location>
    </subcellularLocation>
</comment>
<keyword evidence="8" id="KW-1185">Reference proteome</keyword>
<dbReference type="Gene3D" id="3.40.1810.10">
    <property type="entry name" value="Transcription factor, MADS-box"/>
    <property type="match status" value="1"/>
</dbReference>
<evidence type="ECO:0000313" key="8">
    <source>
        <dbReference type="Proteomes" id="UP000826271"/>
    </source>
</evidence>
<dbReference type="PRINTS" id="PR00404">
    <property type="entry name" value="MADSDOMAIN"/>
</dbReference>
<sequence length="274" mass="31330">MDNNAGKKTMGRRKIEIKKIEKKTSLQVTFTKRRMGLFRKASELSILCGAEIAILVQSPAGKMFAFGHPSVEYLIDRFETGLYFSPEMGAGSSSQYARIFYGENNRSKYAEAVRRLEIEKRMEEEKESTGKEREFWWDEPFEGMELHELEEYVEALEELGNNVVHRVEEIEKFKLMAASSNLLPLPSHDHDQGFEYNNIGGFPIHDHQDFHGGKSSLEEVKVEGNDQAVLKTIKKDSATSGSSSNFVMNPTDDHDVFEDFFSYEDPITSFNFPL</sequence>
<reference evidence="7" key="1">
    <citation type="submission" date="2019-10" db="EMBL/GenBank/DDBJ databases">
        <authorList>
            <person name="Zhang R."/>
            <person name="Pan Y."/>
            <person name="Wang J."/>
            <person name="Ma R."/>
            <person name="Yu S."/>
        </authorList>
    </citation>
    <scope>NUCLEOTIDE SEQUENCE</scope>
    <source>
        <strain evidence="7">LA-IB0</strain>
        <tissue evidence="7">Leaf</tissue>
    </source>
</reference>
<keyword evidence="3" id="KW-0238">DNA-binding</keyword>
<dbReference type="GO" id="GO:0000978">
    <property type="term" value="F:RNA polymerase II cis-regulatory region sequence-specific DNA binding"/>
    <property type="evidence" value="ECO:0007669"/>
    <property type="project" value="TreeGrafter"/>
</dbReference>
<dbReference type="FunFam" id="3.40.1810.10:FF:000006">
    <property type="entry name" value="Agamous-like MADS-box protein AGL62"/>
    <property type="match status" value="1"/>
</dbReference>
<evidence type="ECO:0000256" key="1">
    <source>
        <dbReference type="ARBA" id="ARBA00004123"/>
    </source>
</evidence>
<dbReference type="SUPFAM" id="SSF55455">
    <property type="entry name" value="SRF-like"/>
    <property type="match status" value="1"/>
</dbReference>
<protein>
    <recommendedName>
        <fullName evidence="6">MADS-box domain-containing protein</fullName>
    </recommendedName>
</protein>
<accession>A0AAV6Y210</accession>
<evidence type="ECO:0000259" key="6">
    <source>
        <dbReference type="PROSITE" id="PS50066"/>
    </source>
</evidence>
<dbReference type="InterPro" id="IPR002100">
    <property type="entry name" value="TF_MADSbox"/>
</dbReference>
<dbReference type="GO" id="GO:0000981">
    <property type="term" value="F:DNA-binding transcription factor activity, RNA polymerase II-specific"/>
    <property type="evidence" value="ECO:0007669"/>
    <property type="project" value="TreeGrafter"/>
</dbReference>
<evidence type="ECO:0000256" key="2">
    <source>
        <dbReference type="ARBA" id="ARBA00023015"/>
    </source>
</evidence>
<dbReference type="PANTHER" id="PTHR11945:SF776">
    <property type="entry name" value="AGAMOUS-LIKE 50-RELATED"/>
    <property type="match status" value="1"/>
</dbReference>
<gene>
    <name evidence="7" type="ORF">BUALT_Bualt03G0030500</name>
</gene>
<dbReference type="EMBL" id="WHWC01000003">
    <property type="protein sequence ID" value="KAG8385320.1"/>
    <property type="molecule type" value="Genomic_DNA"/>
</dbReference>
<proteinExistence type="predicted"/>
<evidence type="ECO:0000256" key="3">
    <source>
        <dbReference type="ARBA" id="ARBA00023125"/>
    </source>
</evidence>
<evidence type="ECO:0000313" key="7">
    <source>
        <dbReference type="EMBL" id="KAG8385320.1"/>
    </source>
</evidence>
<keyword evidence="4" id="KW-0804">Transcription</keyword>
<dbReference type="SMART" id="SM00432">
    <property type="entry name" value="MADS"/>
    <property type="match status" value="1"/>
</dbReference>
<dbReference type="PANTHER" id="PTHR11945">
    <property type="entry name" value="MADS BOX PROTEIN"/>
    <property type="match status" value="1"/>
</dbReference>
<dbReference type="GO" id="GO:0005634">
    <property type="term" value="C:nucleus"/>
    <property type="evidence" value="ECO:0007669"/>
    <property type="project" value="UniProtKB-SubCell"/>
</dbReference>
<dbReference type="InterPro" id="IPR036879">
    <property type="entry name" value="TF_MADSbox_sf"/>
</dbReference>
<dbReference type="Pfam" id="PF00319">
    <property type="entry name" value="SRF-TF"/>
    <property type="match status" value="1"/>
</dbReference>
<dbReference type="PROSITE" id="PS50066">
    <property type="entry name" value="MADS_BOX_2"/>
    <property type="match status" value="1"/>
</dbReference>
<dbReference type="Proteomes" id="UP000826271">
    <property type="component" value="Unassembled WGS sequence"/>
</dbReference>
<feature type="domain" description="MADS-box" evidence="6">
    <location>
        <begin position="10"/>
        <end position="70"/>
    </location>
</feature>
<evidence type="ECO:0000256" key="5">
    <source>
        <dbReference type="ARBA" id="ARBA00023242"/>
    </source>
</evidence>
<dbReference type="GO" id="GO:0046983">
    <property type="term" value="F:protein dimerization activity"/>
    <property type="evidence" value="ECO:0007669"/>
    <property type="project" value="InterPro"/>
</dbReference>
<keyword evidence="5" id="KW-0539">Nucleus</keyword>
<organism evidence="7 8">
    <name type="scientific">Buddleja alternifolia</name>
    <dbReference type="NCBI Taxonomy" id="168488"/>
    <lineage>
        <taxon>Eukaryota</taxon>
        <taxon>Viridiplantae</taxon>
        <taxon>Streptophyta</taxon>
        <taxon>Embryophyta</taxon>
        <taxon>Tracheophyta</taxon>
        <taxon>Spermatophyta</taxon>
        <taxon>Magnoliopsida</taxon>
        <taxon>eudicotyledons</taxon>
        <taxon>Gunneridae</taxon>
        <taxon>Pentapetalae</taxon>
        <taxon>asterids</taxon>
        <taxon>lamiids</taxon>
        <taxon>Lamiales</taxon>
        <taxon>Scrophulariaceae</taxon>
        <taxon>Buddlejeae</taxon>
        <taxon>Buddleja</taxon>
    </lineage>
</organism>
<keyword evidence="2" id="KW-0805">Transcription regulation</keyword>
<name>A0AAV6Y210_9LAMI</name>
<evidence type="ECO:0000256" key="4">
    <source>
        <dbReference type="ARBA" id="ARBA00023163"/>
    </source>
</evidence>
<dbReference type="AlphaFoldDB" id="A0AAV6Y210"/>
<comment type="caution">
    <text evidence="7">The sequence shown here is derived from an EMBL/GenBank/DDBJ whole genome shotgun (WGS) entry which is preliminary data.</text>
</comment>